<sequence>MKNVLFWILISSILDLTFTKIHSICDGTGESEDHNVIGCVMFGEKYSGAQWSVCMKEQDLTGVSDDKTRCMNGKKDCWYPCELAAFGKSHGRVSDLCKCYWNSHKKSDVESSCYLYKFGDCSWFERCLKRKLENVLKCDQNVIDHVVNNGSKLCRANEKLFQNTPIEQRQRLLGFQKCLQAPWMSILFEQNSDICTEFGNMYKMNSLKCFTSLAEEWICDLPNDWFGYSRYRAYHTLKSGFESVMGAGYNHEYNSHWFWN</sequence>
<evidence type="ECO:0000313" key="2">
    <source>
        <dbReference type="EMBL" id="JAS03246.1"/>
    </source>
</evidence>
<feature type="chain" id="PRO_5013481377" evidence="1">
    <location>
        <begin position="20"/>
        <end position="260"/>
    </location>
</feature>
<dbReference type="EMBL" id="GELH01001025">
    <property type="protein sequence ID" value="JAS03247.1"/>
    <property type="molecule type" value="Transcribed_RNA"/>
</dbReference>
<name>A0A194AN80_PINFU</name>
<protein>
    <submittedName>
        <fullName evidence="2">Uncharacterized protein</fullName>
    </submittedName>
</protein>
<feature type="signal peptide" evidence="1">
    <location>
        <begin position="1"/>
        <end position="19"/>
    </location>
</feature>
<feature type="non-terminal residue" evidence="2">
    <location>
        <position position="260"/>
    </location>
</feature>
<dbReference type="EMBL" id="GELH01001026">
    <property type="protein sequence ID" value="JAS03246.1"/>
    <property type="molecule type" value="Transcribed_RNA"/>
</dbReference>
<organism evidence="2">
    <name type="scientific">Pinctada fucata</name>
    <name type="common">Akoya pearl oyster</name>
    <name type="synonym">Pinctada imbricata fucata</name>
    <dbReference type="NCBI Taxonomy" id="50426"/>
    <lineage>
        <taxon>Eukaryota</taxon>
        <taxon>Metazoa</taxon>
        <taxon>Spiralia</taxon>
        <taxon>Lophotrochozoa</taxon>
        <taxon>Mollusca</taxon>
        <taxon>Bivalvia</taxon>
        <taxon>Autobranchia</taxon>
        <taxon>Pteriomorphia</taxon>
        <taxon>Pterioida</taxon>
        <taxon>Pterioidea</taxon>
        <taxon>Pteriidae</taxon>
        <taxon>Pinctada</taxon>
    </lineage>
</organism>
<dbReference type="AlphaFoldDB" id="A0A194AN80"/>
<evidence type="ECO:0000256" key="1">
    <source>
        <dbReference type="SAM" id="SignalP"/>
    </source>
</evidence>
<keyword evidence="1" id="KW-0732">Signal</keyword>
<accession>A0A194AN80</accession>
<proteinExistence type="predicted"/>
<reference evidence="2" key="1">
    <citation type="submission" date="2016-03" db="EMBL/GenBank/DDBJ databases">
        <authorList>
            <person name="Ploux O."/>
        </authorList>
    </citation>
    <scope>NUCLEOTIDE SEQUENCE</scope>
    <source>
        <tissue evidence="2">Mantle</tissue>
    </source>
</reference>